<gene>
    <name evidence="3" type="ORF">K4G66_22515</name>
</gene>
<evidence type="ECO:0000259" key="2">
    <source>
        <dbReference type="Pfam" id="PF01261"/>
    </source>
</evidence>
<keyword evidence="3" id="KW-0413">Isomerase</keyword>
<dbReference type="Pfam" id="PF01261">
    <property type="entry name" value="AP_endonuc_2"/>
    <property type="match status" value="1"/>
</dbReference>
<dbReference type="InterPro" id="IPR050312">
    <property type="entry name" value="IolE/XylAMocC-like"/>
</dbReference>
<reference evidence="3" key="2">
    <citation type="journal article" date="2024" name="Antonie Van Leeuwenhoek">
        <title>Roseihalotalea indica gen. nov., sp. nov., a halophilic Bacteroidetes from mesopelagic Southwest Indian Ocean with higher carbohydrate metabolic potential.</title>
        <authorList>
            <person name="Chen B."/>
            <person name="Zhang M."/>
            <person name="Lin D."/>
            <person name="Ye J."/>
            <person name="Tang K."/>
        </authorList>
    </citation>
    <scope>NUCLEOTIDE SEQUENCE</scope>
    <source>
        <strain evidence="3">TK19036</strain>
    </source>
</reference>
<dbReference type="InterPro" id="IPR006311">
    <property type="entry name" value="TAT_signal"/>
</dbReference>
<dbReference type="EMBL" id="CP120682">
    <property type="protein sequence ID" value="WKN35154.1"/>
    <property type="molecule type" value="Genomic_DNA"/>
</dbReference>
<protein>
    <submittedName>
        <fullName evidence="3">Sugar phosphate isomerase/epimerase</fullName>
    </submittedName>
</protein>
<dbReference type="SUPFAM" id="SSF51658">
    <property type="entry name" value="Xylose isomerase-like"/>
    <property type="match status" value="1"/>
</dbReference>
<dbReference type="PANTHER" id="PTHR12110">
    <property type="entry name" value="HYDROXYPYRUVATE ISOMERASE"/>
    <property type="match status" value="1"/>
</dbReference>
<name>A0AA49JF67_9BACT</name>
<reference evidence="3" key="1">
    <citation type="journal article" date="2023" name="Comput. Struct. Biotechnol. J.">
        <title>Discovery of a novel marine Bacteroidetes with a rich repertoire of carbohydrate-active enzymes.</title>
        <authorList>
            <person name="Chen B."/>
            <person name="Liu G."/>
            <person name="Chen Q."/>
            <person name="Wang H."/>
            <person name="Liu L."/>
            <person name="Tang K."/>
        </authorList>
    </citation>
    <scope>NUCLEOTIDE SEQUENCE</scope>
    <source>
        <strain evidence="3">TK19036</strain>
    </source>
</reference>
<dbReference type="Gene3D" id="3.20.20.150">
    <property type="entry name" value="Divalent-metal-dependent TIM barrel enzymes"/>
    <property type="match status" value="1"/>
</dbReference>
<dbReference type="PANTHER" id="PTHR12110:SF41">
    <property type="entry name" value="INOSOSE DEHYDRATASE"/>
    <property type="match status" value="1"/>
</dbReference>
<evidence type="ECO:0000313" key="3">
    <source>
        <dbReference type="EMBL" id="WKN35154.1"/>
    </source>
</evidence>
<feature type="domain" description="Xylose isomerase-like TIM barrel" evidence="2">
    <location>
        <begin position="231"/>
        <end position="308"/>
    </location>
</feature>
<dbReference type="PROSITE" id="PS51318">
    <property type="entry name" value="TAT"/>
    <property type="match status" value="1"/>
</dbReference>
<dbReference type="AlphaFoldDB" id="A0AA49JF67"/>
<sequence>MENYSGKQPSLSRRRFLGTALLTGVAYTVCPVPSWGKADWLKRRYAKEVQIGAISYSFRQLPSSAEEVLGYLTTAGLNTVELMGYTAESFAGAPEGPERPPRGAQLSEQEKAEYDRARKAADEEIKKWRLAASMDKYRQLKKMYNDEGITIDILKLGNADWSDKEIDYAFKAAQAVGARGISFEISDEAAKRMGPFATKHKALVGMHNHTQVGDEGFSFDKPLSYSSYNMLNLDIGHYVAGTNQSPIPILEKYHDRISHLHLKDRKKGVNGGDNLPWGEGDTPIGEVLQLLQKEQYPISAMVELEYEIPEGSDVLTEVTKCAEFCRSALS</sequence>
<dbReference type="GO" id="GO:0016853">
    <property type="term" value="F:isomerase activity"/>
    <property type="evidence" value="ECO:0007669"/>
    <property type="project" value="UniProtKB-KW"/>
</dbReference>
<evidence type="ECO:0000256" key="1">
    <source>
        <dbReference type="SAM" id="MobiDB-lite"/>
    </source>
</evidence>
<organism evidence="3">
    <name type="scientific">Roseihalotalea indica</name>
    <dbReference type="NCBI Taxonomy" id="2867963"/>
    <lineage>
        <taxon>Bacteria</taxon>
        <taxon>Pseudomonadati</taxon>
        <taxon>Bacteroidota</taxon>
        <taxon>Cytophagia</taxon>
        <taxon>Cytophagales</taxon>
        <taxon>Catalimonadaceae</taxon>
        <taxon>Roseihalotalea</taxon>
    </lineage>
</organism>
<feature type="region of interest" description="Disordered" evidence="1">
    <location>
        <begin position="90"/>
        <end position="115"/>
    </location>
</feature>
<accession>A0AA49JF67</accession>
<proteinExistence type="predicted"/>
<dbReference type="InterPro" id="IPR013022">
    <property type="entry name" value="Xyl_isomerase-like_TIM-brl"/>
</dbReference>
<dbReference type="InterPro" id="IPR036237">
    <property type="entry name" value="Xyl_isomerase-like_sf"/>
</dbReference>